<reference evidence="2" key="1">
    <citation type="submission" date="2016-10" db="EMBL/GenBank/DDBJ databases">
        <authorList>
            <person name="Varghese N."/>
            <person name="Submissions S."/>
        </authorList>
    </citation>
    <scope>NUCLEOTIDE SEQUENCE [LARGE SCALE GENOMIC DNA]</scope>
    <source>
        <strain evidence="2">CGMCC 4.6856</strain>
    </source>
</reference>
<gene>
    <name evidence="1" type="ORF">SAMN05421756_104319</name>
</gene>
<dbReference type="STRING" id="1036181.SAMN05421756_104319"/>
<name>A0A1H9HMH2_9ACTN</name>
<proteinExistence type="predicted"/>
<protein>
    <recommendedName>
        <fullName evidence="3">PknH-like extracellular domain-containing protein</fullName>
    </recommendedName>
</protein>
<keyword evidence="2" id="KW-1185">Reference proteome</keyword>
<dbReference type="AlphaFoldDB" id="A0A1H9HMH2"/>
<dbReference type="RefSeq" id="WP_170854102.1">
    <property type="nucleotide sequence ID" value="NZ_FOFA01000004.1"/>
</dbReference>
<evidence type="ECO:0000313" key="2">
    <source>
        <dbReference type="Proteomes" id="UP000198504"/>
    </source>
</evidence>
<dbReference type="Proteomes" id="UP000198504">
    <property type="component" value="Unassembled WGS sequence"/>
</dbReference>
<accession>A0A1H9HMH2</accession>
<evidence type="ECO:0000313" key="1">
    <source>
        <dbReference type="EMBL" id="SEQ63498.1"/>
    </source>
</evidence>
<sequence>MTREGDTWSGRRLVAALVLGGLLVNGLQVGGLLALRSALDRRQAVSDLRLDAALQTFRPADRPGLAQPLDAGTFAADRNPRTDPAACVPLTALAVPGGAPPLDGRSWTGVNGRPAQPVTLLVVRYADAGEARRELDRKRWAMLRCTTVDVTFPPYDAPATAYSVRERHWLTSALGGTVRWSLVSGGKRFDFYVRRHGNLLMWTYADDVSTPAVRQQVADSLVDRLDELAHG</sequence>
<dbReference type="EMBL" id="FOFA01000004">
    <property type="protein sequence ID" value="SEQ63498.1"/>
    <property type="molecule type" value="Genomic_DNA"/>
</dbReference>
<organism evidence="1 2">
    <name type="scientific">Microlunatus flavus</name>
    <dbReference type="NCBI Taxonomy" id="1036181"/>
    <lineage>
        <taxon>Bacteria</taxon>
        <taxon>Bacillati</taxon>
        <taxon>Actinomycetota</taxon>
        <taxon>Actinomycetes</taxon>
        <taxon>Propionibacteriales</taxon>
        <taxon>Propionibacteriaceae</taxon>
        <taxon>Microlunatus</taxon>
    </lineage>
</organism>
<evidence type="ECO:0008006" key="3">
    <source>
        <dbReference type="Google" id="ProtNLM"/>
    </source>
</evidence>